<gene>
    <name evidence="1" type="ORF">MILVUS5_LOCUS4407</name>
</gene>
<comment type="caution">
    <text evidence="1">The sequence shown here is derived from an EMBL/GenBank/DDBJ whole genome shotgun (WGS) entry which is preliminary data.</text>
</comment>
<dbReference type="EMBL" id="CASHSV030000001">
    <property type="protein sequence ID" value="CAJ2633271.1"/>
    <property type="molecule type" value="Genomic_DNA"/>
</dbReference>
<keyword evidence="2" id="KW-1185">Reference proteome</keyword>
<proteinExistence type="predicted"/>
<evidence type="ECO:0000313" key="2">
    <source>
        <dbReference type="Proteomes" id="UP001177021"/>
    </source>
</evidence>
<reference evidence="1" key="1">
    <citation type="submission" date="2023-10" db="EMBL/GenBank/DDBJ databases">
        <authorList>
            <person name="Rodriguez Cubillos JULIANA M."/>
            <person name="De Vega J."/>
        </authorList>
    </citation>
    <scope>NUCLEOTIDE SEQUENCE</scope>
</reference>
<evidence type="ECO:0000313" key="1">
    <source>
        <dbReference type="EMBL" id="CAJ2633271.1"/>
    </source>
</evidence>
<sequence>MVSSPQLRSTAYRSSHAFAAVLVPEKSERYLDYDSADEYEEDATSVDVTDSVFANIVQAQDSDFAAMEERNSEFLFGSFSQDSESEMVQIIPIETIKPSIEGRSIKIGEIDCFLLASESELVAERKEQGFVFEDDEFVPSCNEESFMEYQDDTTFGSKNWFNLPQLGASDDDYAITNSRTTMFIFLPPYKVRFSSSKLEKLVSATTTLKHINFFFNLCGVYIEVFYPGGIMSVLYNSAIMLSTLLIFNSISLFPFDPGGTSENIFFSLRIIAVNFPFLGHFDNSATYYLFMIEFILEVELNLDRIHAVVIVTPFTTL</sequence>
<dbReference type="Proteomes" id="UP001177021">
    <property type="component" value="Unassembled WGS sequence"/>
</dbReference>
<accession>A0ACB0IMU9</accession>
<organism evidence="1 2">
    <name type="scientific">Trifolium pratense</name>
    <name type="common">Red clover</name>
    <dbReference type="NCBI Taxonomy" id="57577"/>
    <lineage>
        <taxon>Eukaryota</taxon>
        <taxon>Viridiplantae</taxon>
        <taxon>Streptophyta</taxon>
        <taxon>Embryophyta</taxon>
        <taxon>Tracheophyta</taxon>
        <taxon>Spermatophyta</taxon>
        <taxon>Magnoliopsida</taxon>
        <taxon>eudicotyledons</taxon>
        <taxon>Gunneridae</taxon>
        <taxon>Pentapetalae</taxon>
        <taxon>rosids</taxon>
        <taxon>fabids</taxon>
        <taxon>Fabales</taxon>
        <taxon>Fabaceae</taxon>
        <taxon>Papilionoideae</taxon>
        <taxon>50 kb inversion clade</taxon>
        <taxon>NPAAA clade</taxon>
        <taxon>Hologalegina</taxon>
        <taxon>IRL clade</taxon>
        <taxon>Trifolieae</taxon>
        <taxon>Trifolium</taxon>
    </lineage>
</organism>
<protein>
    <submittedName>
        <fullName evidence="1">Uncharacterized protein</fullName>
    </submittedName>
</protein>
<name>A0ACB0IMU9_TRIPR</name>